<evidence type="ECO:0000313" key="2">
    <source>
        <dbReference type="Proteomes" id="UP000054558"/>
    </source>
</evidence>
<dbReference type="EMBL" id="DF237305">
    <property type="protein sequence ID" value="GAQ87490.1"/>
    <property type="molecule type" value="Genomic_DNA"/>
</dbReference>
<proteinExistence type="predicted"/>
<keyword evidence="2" id="KW-1185">Reference proteome</keyword>
<evidence type="ECO:0000313" key="1">
    <source>
        <dbReference type="EMBL" id="GAQ87490.1"/>
    </source>
</evidence>
<gene>
    <name evidence="1" type="ORF">KFL_003560170</name>
</gene>
<organism evidence="1 2">
    <name type="scientific">Klebsormidium nitens</name>
    <name type="common">Green alga</name>
    <name type="synonym">Ulothrix nitens</name>
    <dbReference type="NCBI Taxonomy" id="105231"/>
    <lineage>
        <taxon>Eukaryota</taxon>
        <taxon>Viridiplantae</taxon>
        <taxon>Streptophyta</taxon>
        <taxon>Klebsormidiophyceae</taxon>
        <taxon>Klebsormidiales</taxon>
        <taxon>Klebsormidiaceae</taxon>
        <taxon>Klebsormidium</taxon>
    </lineage>
</organism>
<reference evidence="1 2" key="1">
    <citation type="journal article" date="2014" name="Nat. Commun.">
        <title>Klebsormidium flaccidum genome reveals primary factors for plant terrestrial adaptation.</title>
        <authorList>
            <person name="Hori K."/>
            <person name="Maruyama F."/>
            <person name="Fujisawa T."/>
            <person name="Togashi T."/>
            <person name="Yamamoto N."/>
            <person name="Seo M."/>
            <person name="Sato S."/>
            <person name="Yamada T."/>
            <person name="Mori H."/>
            <person name="Tajima N."/>
            <person name="Moriyama T."/>
            <person name="Ikeuchi M."/>
            <person name="Watanabe M."/>
            <person name="Wada H."/>
            <person name="Kobayashi K."/>
            <person name="Saito M."/>
            <person name="Masuda T."/>
            <person name="Sasaki-Sekimoto Y."/>
            <person name="Mashiguchi K."/>
            <person name="Awai K."/>
            <person name="Shimojima M."/>
            <person name="Masuda S."/>
            <person name="Iwai M."/>
            <person name="Nobusawa T."/>
            <person name="Narise T."/>
            <person name="Kondo S."/>
            <person name="Saito H."/>
            <person name="Sato R."/>
            <person name="Murakawa M."/>
            <person name="Ihara Y."/>
            <person name="Oshima-Yamada Y."/>
            <person name="Ohtaka K."/>
            <person name="Satoh M."/>
            <person name="Sonobe K."/>
            <person name="Ishii M."/>
            <person name="Ohtani R."/>
            <person name="Kanamori-Sato M."/>
            <person name="Honoki R."/>
            <person name="Miyazaki D."/>
            <person name="Mochizuki H."/>
            <person name="Umetsu J."/>
            <person name="Higashi K."/>
            <person name="Shibata D."/>
            <person name="Kamiya Y."/>
            <person name="Sato N."/>
            <person name="Nakamura Y."/>
            <person name="Tabata S."/>
            <person name="Ida S."/>
            <person name="Kurokawa K."/>
            <person name="Ohta H."/>
        </authorList>
    </citation>
    <scope>NUCLEOTIDE SEQUENCE [LARGE SCALE GENOMIC DNA]</scope>
    <source>
        <strain evidence="1 2">NIES-2285</strain>
    </source>
</reference>
<protein>
    <submittedName>
        <fullName evidence="1">Uncharacterized protein</fullName>
    </submittedName>
</protein>
<accession>A0A1Y1I974</accession>
<sequence length="484" mass="54113">MTMAGLPKSRQEVNALEARHPGLVFKAVTYKREAYNANDIATQLRDPGHPAQYAEITNVYDTVDSIDALRVLAAGLFGAKARSLAPLNSTCSTTINCSPIRPLTSTFYLKGFMHLTDEHHELLGLTARNGVFWASSILPVGEALLCVWNHGLESDEQLKARLKAKEDELLKELDPGETRELAAMQPGCLWFGVRQTDANVAAFHRLCSVAFGEDYLQLFLQHSADDIVPPAAMLSFINQLLPVEAAWFLEISMAFPPGFLAEHGIDINIGQRYELQLMESCPVDMLSPAEAAAFRDEFQALGELFSDQHKSTELQSFLMRLQARCDTELHAQVPLANVGFHSRREGSGMLDDEDWSRVVVETKRYPFATVLARFLHVTYLRLEIPKGNDLTYLVHHGISLLNLVREVNEYQRQWKVSGTPGSFAVDTGVVLEESVVVEQPLKGPNQQALAWFTSTLLREILAVQKYYLSTKGPFKGTYYGLLRR</sequence>
<dbReference type="Proteomes" id="UP000054558">
    <property type="component" value="Unassembled WGS sequence"/>
</dbReference>
<name>A0A1Y1I974_KLENI</name>
<dbReference type="AlphaFoldDB" id="A0A1Y1I974"/>